<sequence>ELGAAERTVGLNCYGPTECTVDATWTVVESGRAPHIGRPVAGLGAHVLDAALRPVPAGVAGELFVSGAGLARGYLGRPGETASRFVANPFGTGERLYRTGDLVRWTPVGALEFLGRVDEQVKIRGYRVEPGEVEAVLAGLPGVGQAVVVARTDTGTTRLVGYITPTTTTAPDPDGLRAALAAVLPDYLVPTVIVVLDALPRTPNGKLDRRALPAPAFTGGATAQRALATPTERLLADLFGDLLGVADVGPGDAFFALGGHSLLAARLIARLRTLTGAQVPVRAVFDHPGVAVLAALVDTLVTAPDATAATTSTAATSTAATTSAGLPAGEVALVARERPVRLPLSPAQQRLWFLHRLEGPSSTYNIPFVARLRGPLDAAALTAAVGDVVDRHEALRTLFPDHDGVPYQQVLERCDVDVTVVEVTEADLDGELARILGYRFDLLTEPPVRLDLLRLAPDDHVLGLVLHHIAGDEWSTDPLLADLATAYTARLSTGAAPTWAPLAVQYADFTLWQRDALGDPTDPTSALAAHLRHWTDTLADLPEELALPVDRPRRAGTRGRGATVRFTVDADIVDGVRRLGQDVGATEFMTLTAAVCALLHKLGAGTDIPLGALSAGRSDEALHPLVGFFVNTVVLRTGLDGDPTLRELVGRVREVALDSYGHADAPFDRVVDALRPQRAAGRHPLFQTMVDFRPAGPPPGGLPGIEATTLPYDDPDAAAKFDLAIDAAPQPDGSYLGSVEYDTALFDEASVERIGARLRRVLAAFAAAPDTPLSRLDVLDPAERQLLLAGWNDTAAAVPDADLASLFAAQAARTPQGLAVVDGDRRWTYAELDRHADSVAAALLAHGIGAEDIVGVHLDRSAELIAALLGIGRTGAAFVPLEPAWPARRIADIHRTAHLRAVLTTSTPATSIPATTADGPSVDGPSVADAAAYGLPAELDVPVLLVDQLPAAVRPVPVAPGHPDGLAYVIYTSGSTGTPKGAMICHRAIAARLLWQRGMLEFGPGDAVLFKAPLGFDISINEIFLPLVTGAALVVARPGGERDIEYLLDLIVEQRVSFTYLVASMLDMLLALPGVGRAAGTLRHVWCGGEALTPELFGRFRAKLDAVMYHGYGPAEATIGVSHAVYRGAEPRRGISIGAPNPNTRIHVLDAGLAPVPVGVQGELYVGGLPLGRGYVGDARQSAARFVADPWTPGERLYRTGDLARWTPRGTLEFLGRADHQVKVRGMRVELQEIEAALAEHPDVRQAVVVLHRGAASQLVGYLTPDITPDTTGSAAGPVPDGDALRVWLGRRLPEHMVPAVVVVLDTFPLLPSGKIDRRALPAPDLRGTGRAAGSTTEALLCELVAGLLGVSDVGPDDSFFALGGDSIVSIQLVARARRAGLRISPVDVFEQRTLGELATVAEAKTAANPLGGATGASTPAHAPTGPVPLTPIMRTVLARDGLRFRFAQATVVVAPSDADLPTLTTAVDALLARHDALRAVVTTGPDGWAMTIPALGAPVPDAPPTSDASAASGSAASGSVTSGSASEGPAGFGGPVVRRVALTGPLRSPEVAEVVRAETDAAAGRLDPTAGRLLQVVWFDAGPAGGLLSLVAHHWAVDGVSWRILVPDLAEAYRAARAGQAAEFGPPGTSFRHWALGLVDAARTPSRVAELDHWLRTAAGDDPVLGARALDPSRDLTSTQRTVAADAPIEVSQAVLADVGEAYFTGVDDVLLAALGLAVATWADDRGQPLARVRVTQEGHGREEPAVPGSDVSRTVGWFTSRYPVSLDVADLTPPEPAVTGAREALEDALAGGAMAGELIRRAKEARQLLPDHGLGHGLLRQLNPTTAAALAGEPEPQLVFNYLGRYASTDDTADEAPAWSTPARFADLSGIADPTAPAAAPLEITAFTEDTPSGPVLRARWTYPAALFDDQEVEALAAAWLAALEALAAHVADGDAGGHTPSDMPLVALDQNTLDAFEERWRQP</sequence>
<evidence type="ECO:0000313" key="8">
    <source>
        <dbReference type="EMBL" id="MCK9878251.1"/>
    </source>
</evidence>
<dbReference type="InterPro" id="IPR006162">
    <property type="entry name" value="Ppantetheine_attach_site"/>
</dbReference>
<evidence type="ECO:0000256" key="3">
    <source>
        <dbReference type="ARBA" id="ARBA00022553"/>
    </source>
</evidence>
<dbReference type="CDD" id="cd17646">
    <property type="entry name" value="A_NRPS_AB3403-like"/>
    <property type="match status" value="1"/>
</dbReference>
<dbReference type="InterPro" id="IPR045851">
    <property type="entry name" value="AMP-bd_C_sf"/>
</dbReference>
<dbReference type="InterPro" id="IPR020845">
    <property type="entry name" value="AMP-binding_CS"/>
</dbReference>
<dbReference type="NCBIfam" id="TIGR01733">
    <property type="entry name" value="AA-adenyl-dom"/>
    <property type="match status" value="1"/>
</dbReference>
<dbReference type="NCBIfam" id="TIGR01720">
    <property type="entry name" value="NRPS-para261"/>
    <property type="match status" value="1"/>
</dbReference>
<dbReference type="Proteomes" id="UP001201873">
    <property type="component" value="Unassembled WGS sequence"/>
</dbReference>
<dbReference type="PROSITE" id="PS50075">
    <property type="entry name" value="CARRIER"/>
    <property type="match status" value="2"/>
</dbReference>
<accession>A0ABT0K390</accession>
<comment type="cofactor">
    <cofactor evidence="1">
        <name>pantetheine 4'-phosphate</name>
        <dbReference type="ChEBI" id="CHEBI:47942"/>
    </cofactor>
</comment>
<evidence type="ECO:0000256" key="5">
    <source>
        <dbReference type="ARBA" id="ARBA00023194"/>
    </source>
</evidence>
<dbReference type="Pfam" id="PF00550">
    <property type="entry name" value="PP-binding"/>
    <property type="match status" value="2"/>
</dbReference>
<proteinExistence type="predicted"/>
<dbReference type="InterPro" id="IPR010071">
    <property type="entry name" value="AA_adenyl_dom"/>
</dbReference>
<feature type="non-terminal residue" evidence="8">
    <location>
        <position position="1"/>
    </location>
</feature>
<dbReference type="InterPro" id="IPR010060">
    <property type="entry name" value="NRPS_synth"/>
</dbReference>
<dbReference type="CDD" id="cd19540">
    <property type="entry name" value="LCL_NRPS-like"/>
    <property type="match status" value="1"/>
</dbReference>
<feature type="compositionally biased region" description="Low complexity" evidence="6">
    <location>
        <begin position="1505"/>
        <end position="1527"/>
    </location>
</feature>
<comment type="caution">
    <text evidence="8">The sequence shown here is derived from an EMBL/GenBank/DDBJ whole genome shotgun (WGS) entry which is preliminary data.</text>
</comment>
<dbReference type="EMBL" id="JALKFT010000029">
    <property type="protein sequence ID" value="MCK9878251.1"/>
    <property type="molecule type" value="Genomic_DNA"/>
</dbReference>
<reference evidence="8 9" key="1">
    <citation type="submission" date="2022-04" db="EMBL/GenBank/DDBJ databases">
        <title>Genome diversity in the genus Frankia.</title>
        <authorList>
            <person name="Carlos-Shanley C."/>
            <person name="Hahn D."/>
        </authorList>
    </citation>
    <scope>NUCLEOTIDE SEQUENCE [LARGE SCALE GENOMIC DNA]</scope>
    <source>
        <strain evidence="8 9">Ag45/Mut15</strain>
    </source>
</reference>
<dbReference type="PROSITE" id="PS00455">
    <property type="entry name" value="AMP_BINDING"/>
    <property type="match status" value="1"/>
</dbReference>
<evidence type="ECO:0000256" key="6">
    <source>
        <dbReference type="SAM" id="MobiDB-lite"/>
    </source>
</evidence>
<feature type="region of interest" description="Disordered" evidence="6">
    <location>
        <begin position="1500"/>
        <end position="1531"/>
    </location>
</feature>
<keyword evidence="5" id="KW-0045">Antibiotic biosynthesis</keyword>
<keyword evidence="4" id="KW-0677">Repeat</keyword>
<feature type="domain" description="Carrier" evidence="7">
    <location>
        <begin position="1332"/>
        <end position="1406"/>
    </location>
</feature>
<dbReference type="Gene3D" id="3.30.300.30">
    <property type="match status" value="2"/>
</dbReference>
<dbReference type="RefSeq" id="WP_248826373.1">
    <property type="nucleotide sequence ID" value="NZ_JALKFT010000029.1"/>
</dbReference>
<protein>
    <submittedName>
        <fullName evidence="8">Amino acid adenylation domain-containing protein</fullName>
    </submittedName>
</protein>
<dbReference type="Gene3D" id="1.10.1200.10">
    <property type="entry name" value="ACP-like"/>
    <property type="match status" value="2"/>
</dbReference>
<dbReference type="SMART" id="SM00823">
    <property type="entry name" value="PKS_PP"/>
    <property type="match status" value="2"/>
</dbReference>
<dbReference type="Gene3D" id="3.30.559.30">
    <property type="entry name" value="Nonribosomal peptide synthetase, condensation domain"/>
    <property type="match status" value="2"/>
</dbReference>
<dbReference type="InterPro" id="IPR042099">
    <property type="entry name" value="ANL_N_sf"/>
</dbReference>
<dbReference type="Pfam" id="PF00501">
    <property type="entry name" value="AMP-binding"/>
    <property type="match status" value="2"/>
</dbReference>
<keyword evidence="2" id="KW-0596">Phosphopantetheine</keyword>
<dbReference type="SUPFAM" id="SSF56801">
    <property type="entry name" value="Acetyl-CoA synthetase-like"/>
    <property type="match status" value="2"/>
</dbReference>
<dbReference type="SUPFAM" id="SSF47336">
    <property type="entry name" value="ACP-like"/>
    <property type="match status" value="2"/>
</dbReference>
<dbReference type="InterPro" id="IPR036736">
    <property type="entry name" value="ACP-like_sf"/>
</dbReference>
<dbReference type="PANTHER" id="PTHR45527">
    <property type="entry name" value="NONRIBOSOMAL PEPTIDE SYNTHETASE"/>
    <property type="match status" value="1"/>
</dbReference>
<organism evidence="8 9">
    <name type="scientific">Frankia umida</name>
    <dbReference type="NCBI Taxonomy" id="573489"/>
    <lineage>
        <taxon>Bacteria</taxon>
        <taxon>Bacillati</taxon>
        <taxon>Actinomycetota</taxon>
        <taxon>Actinomycetes</taxon>
        <taxon>Frankiales</taxon>
        <taxon>Frankiaceae</taxon>
        <taxon>Frankia</taxon>
    </lineage>
</organism>
<evidence type="ECO:0000313" key="9">
    <source>
        <dbReference type="Proteomes" id="UP001201873"/>
    </source>
</evidence>
<dbReference type="Gene3D" id="3.40.50.12780">
    <property type="entry name" value="N-terminal domain of ligase-like"/>
    <property type="match status" value="2"/>
</dbReference>
<dbReference type="Pfam" id="PF13193">
    <property type="entry name" value="AMP-binding_C"/>
    <property type="match status" value="2"/>
</dbReference>
<dbReference type="InterPro" id="IPR025110">
    <property type="entry name" value="AMP-bd_C"/>
</dbReference>
<dbReference type="PROSITE" id="PS00012">
    <property type="entry name" value="PHOSPHOPANTETHEINE"/>
    <property type="match status" value="2"/>
</dbReference>
<dbReference type="PANTHER" id="PTHR45527:SF1">
    <property type="entry name" value="FATTY ACID SYNTHASE"/>
    <property type="match status" value="1"/>
</dbReference>
<dbReference type="InterPro" id="IPR009081">
    <property type="entry name" value="PP-bd_ACP"/>
</dbReference>
<name>A0ABT0K390_9ACTN</name>
<gene>
    <name evidence="8" type="ORF">MXD59_21180</name>
</gene>
<dbReference type="InterPro" id="IPR020806">
    <property type="entry name" value="PKS_PP-bd"/>
</dbReference>
<evidence type="ECO:0000256" key="1">
    <source>
        <dbReference type="ARBA" id="ARBA00001957"/>
    </source>
</evidence>
<dbReference type="SUPFAM" id="SSF52777">
    <property type="entry name" value="CoA-dependent acyltransferases"/>
    <property type="match status" value="4"/>
</dbReference>
<evidence type="ECO:0000256" key="2">
    <source>
        <dbReference type="ARBA" id="ARBA00022450"/>
    </source>
</evidence>
<dbReference type="InterPro" id="IPR000873">
    <property type="entry name" value="AMP-dep_synth/lig_dom"/>
</dbReference>
<dbReference type="InterPro" id="IPR001242">
    <property type="entry name" value="Condensation_dom"/>
</dbReference>
<keyword evidence="9" id="KW-1185">Reference proteome</keyword>
<evidence type="ECO:0000259" key="7">
    <source>
        <dbReference type="PROSITE" id="PS50075"/>
    </source>
</evidence>
<keyword evidence="3" id="KW-0597">Phosphoprotein</keyword>
<dbReference type="Pfam" id="PF00668">
    <property type="entry name" value="Condensation"/>
    <property type="match status" value="2"/>
</dbReference>
<dbReference type="Gene3D" id="3.30.559.10">
    <property type="entry name" value="Chloramphenicol acetyltransferase-like domain"/>
    <property type="match status" value="2"/>
</dbReference>
<feature type="domain" description="Carrier" evidence="7">
    <location>
        <begin position="226"/>
        <end position="301"/>
    </location>
</feature>
<dbReference type="InterPro" id="IPR023213">
    <property type="entry name" value="CAT-like_dom_sf"/>
</dbReference>
<evidence type="ECO:0000256" key="4">
    <source>
        <dbReference type="ARBA" id="ARBA00022737"/>
    </source>
</evidence>